<feature type="transmembrane region" description="Helical" evidence="1">
    <location>
        <begin position="91"/>
        <end position="114"/>
    </location>
</feature>
<keyword evidence="4" id="KW-1185">Reference proteome</keyword>
<feature type="transmembrane region" description="Helical" evidence="1">
    <location>
        <begin position="332"/>
        <end position="353"/>
    </location>
</feature>
<accession>A0A5C0SIR0</accession>
<feature type="transmembrane region" description="Helical" evidence="1">
    <location>
        <begin position="135"/>
        <end position="155"/>
    </location>
</feature>
<keyword evidence="1" id="KW-0472">Membrane</keyword>
<evidence type="ECO:0000313" key="4">
    <source>
        <dbReference type="Proteomes" id="UP000322631"/>
    </source>
</evidence>
<feature type="transmembrane region" description="Helical" evidence="1">
    <location>
        <begin position="300"/>
        <end position="320"/>
    </location>
</feature>
<keyword evidence="1" id="KW-0812">Transmembrane</keyword>
<dbReference type="Proteomes" id="UP000322631">
    <property type="component" value="Chromosome"/>
</dbReference>
<dbReference type="Pfam" id="PF07690">
    <property type="entry name" value="MFS_1"/>
    <property type="match status" value="1"/>
</dbReference>
<feature type="transmembrane region" description="Helical" evidence="1">
    <location>
        <begin position="276"/>
        <end position="294"/>
    </location>
</feature>
<gene>
    <name evidence="3" type="ORF">FPV09_02235</name>
</gene>
<feature type="transmembrane region" description="Helical" evidence="1">
    <location>
        <begin position="243"/>
        <end position="264"/>
    </location>
</feature>
<dbReference type="AlphaFoldDB" id="A0A5C0SIR0"/>
<evidence type="ECO:0000256" key="1">
    <source>
        <dbReference type="SAM" id="Phobius"/>
    </source>
</evidence>
<dbReference type="GO" id="GO:0022857">
    <property type="term" value="F:transmembrane transporter activity"/>
    <property type="evidence" value="ECO:0007669"/>
    <property type="project" value="InterPro"/>
</dbReference>
<dbReference type="InterPro" id="IPR036259">
    <property type="entry name" value="MFS_trans_sf"/>
</dbReference>
<dbReference type="PANTHER" id="PTHR23530:SF1">
    <property type="entry name" value="PERMEASE, MAJOR FACILITATOR SUPERFAMILY-RELATED"/>
    <property type="match status" value="1"/>
</dbReference>
<dbReference type="SUPFAM" id="SSF103473">
    <property type="entry name" value="MFS general substrate transporter"/>
    <property type="match status" value="1"/>
</dbReference>
<dbReference type="InterPro" id="IPR053160">
    <property type="entry name" value="MFS_DHA3_Transporter"/>
</dbReference>
<dbReference type="KEGG" id="them:FPV09_02235"/>
<dbReference type="GeneID" id="41608636"/>
<sequence>MNLLGRYRLLFVLMNTGFIGNLTVIYYLSKGITYGQIGLVSAISALGFFLFEVPTGVVADKVSRKTSVLIGMGLFSLGTVILIFLRNFPMLIAYAVVSSLGATFVSGSLQAWLFDNLKHLGMEGRYREVMKDVKTLTLLSSAFSIPIGAFLAQFYGFTLPLVMTLLMELGALVTALSIPEYEFKRPEVSYHIHVLHSARELFRNDLLPLILVSIAVSMSINQFHKFFEPYLGEILARDLGTTIMNTLGLLGIVEVLIKTLPRLIGIRLGKKWSVRAYEAAPLAIPVFTALSVLFQNPLFVVLLGVLATIVNTAFGFNVSVEFQHRIPSEKRATVLSLDMMFSAMVMAVFYTVYGFAVDRLSLSEARLLFAVILFGIGAAFKLASVGPLREPLELRHLAE</sequence>
<dbReference type="PANTHER" id="PTHR23530">
    <property type="entry name" value="TRANSPORT PROTEIN-RELATED"/>
    <property type="match status" value="1"/>
</dbReference>
<protein>
    <submittedName>
        <fullName evidence="3">MFS transporter</fullName>
    </submittedName>
</protein>
<dbReference type="InterPro" id="IPR020846">
    <property type="entry name" value="MFS_dom"/>
</dbReference>
<proteinExistence type="predicted"/>
<keyword evidence="1" id="KW-1133">Transmembrane helix</keyword>
<reference evidence="3 4" key="1">
    <citation type="submission" date="2019-07" db="EMBL/GenBank/DDBJ databases">
        <title>Complete genome of Thermococcus acidophilus.</title>
        <authorList>
            <person name="Li X."/>
        </authorList>
    </citation>
    <scope>NUCLEOTIDE SEQUENCE [LARGE SCALE GENOMIC DNA]</scope>
    <source>
        <strain evidence="3 4">SY113</strain>
    </source>
</reference>
<dbReference type="RefSeq" id="WP_148882220.1">
    <property type="nucleotide sequence ID" value="NZ_CP041932.1"/>
</dbReference>
<feature type="transmembrane region" description="Helical" evidence="1">
    <location>
        <begin position="66"/>
        <end position="85"/>
    </location>
</feature>
<evidence type="ECO:0000259" key="2">
    <source>
        <dbReference type="PROSITE" id="PS50850"/>
    </source>
</evidence>
<feature type="domain" description="Major facilitator superfamily (MFS) profile" evidence="2">
    <location>
        <begin position="1"/>
        <end position="389"/>
    </location>
</feature>
<evidence type="ECO:0000313" key="3">
    <source>
        <dbReference type="EMBL" id="QEK14130.1"/>
    </source>
</evidence>
<dbReference type="Gene3D" id="1.20.1250.20">
    <property type="entry name" value="MFS general substrate transporter like domains"/>
    <property type="match status" value="1"/>
</dbReference>
<dbReference type="PROSITE" id="PS50850">
    <property type="entry name" value="MFS"/>
    <property type="match status" value="1"/>
</dbReference>
<feature type="transmembrane region" description="Helical" evidence="1">
    <location>
        <begin position="7"/>
        <end position="28"/>
    </location>
</feature>
<name>A0A5C0SIR0_9EURY</name>
<organism evidence="3 4">
    <name type="scientific">Thermococcus aciditolerans</name>
    <dbReference type="NCBI Taxonomy" id="2598455"/>
    <lineage>
        <taxon>Archaea</taxon>
        <taxon>Methanobacteriati</taxon>
        <taxon>Methanobacteriota</taxon>
        <taxon>Thermococci</taxon>
        <taxon>Thermococcales</taxon>
        <taxon>Thermococcaceae</taxon>
        <taxon>Thermococcus</taxon>
    </lineage>
</organism>
<feature type="transmembrane region" description="Helical" evidence="1">
    <location>
        <begin position="34"/>
        <end position="54"/>
    </location>
</feature>
<dbReference type="InterPro" id="IPR011701">
    <property type="entry name" value="MFS"/>
</dbReference>
<feature type="transmembrane region" description="Helical" evidence="1">
    <location>
        <begin position="365"/>
        <end position="385"/>
    </location>
</feature>
<dbReference type="EMBL" id="CP041932">
    <property type="protein sequence ID" value="QEK14130.1"/>
    <property type="molecule type" value="Genomic_DNA"/>
</dbReference>